<dbReference type="PANTHER" id="PTHR23291:SF50">
    <property type="entry name" value="PROTEIN LIFEGUARD 4"/>
    <property type="match status" value="1"/>
</dbReference>
<dbReference type="GO" id="GO:0016491">
    <property type="term" value="F:oxidoreductase activity"/>
    <property type="evidence" value="ECO:0007669"/>
    <property type="project" value="UniProtKB-KW"/>
</dbReference>
<feature type="transmembrane region" description="Helical" evidence="6">
    <location>
        <begin position="150"/>
        <end position="171"/>
    </location>
</feature>
<evidence type="ECO:0000256" key="6">
    <source>
        <dbReference type="SAM" id="Phobius"/>
    </source>
</evidence>
<sequence>MDVESLTNTGSTRKIPSISVHQAEVALRLGFLRKVYGILTAQLCLTLIVGIACMTSQTVKGFVQGSPVLIIGLTIGALVSLIALIVMRHQTPINFILLGIFTLSESISLGSIITYYDQGIVIKAFIITTAVFVSLTLYSMQSKYDYSTWGASLFTLLCILIVASFMQVFFWSEALDFVISVGGALIFCGFILFDTYRIMHRHSTEDYIIAAVELYLDFINLFIYILRILDALKNNVPLLQCCLRESRREEDPSLSGGKLIVYYHTGSVHVKWDSAKGPHSCSFNVKWLKEFDYSSPNAFDKKNESSKPIVTDTLPTIDCADMMSSDEGLYEWLKQVNFYGASLIRNIPDHIDADQVTFELN</sequence>
<feature type="transmembrane region" description="Helical" evidence="6">
    <location>
        <begin position="120"/>
        <end position="138"/>
    </location>
</feature>
<dbReference type="STRING" id="400682.A0A1X7V7P3"/>
<dbReference type="Pfam" id="PF01027">
    <property type="entry name" value="Bax1-I"/>
    <property type="match status" value="1"/>
</dbReference>
<dbReference type="InterPro" id="IPR042098">
    <property type="entry name" value="TauD-like_sf"/>
</dbReference>
<evidence type="ECO:0000256" key="3">
    <source>
        <dbReference type="ARBA" id="ARBA00022989"/>
    </source>
</evidence>
<keyword evidence="4" id="KW-0560">Oxidoreductase</keyword>
<feature type="transmembrane region" description="Helical" evidence="6">
    <location>
        <begin position="93"/>
        <end position="114"/>
    </location>
</feature>
<dbReference type="EnsemblMetazoa" id="Aqu2.1.35998_001">
    <property type="protein sequence ID" value="Aqu2.1.35998_001"/>
    <property type="gene ID" value="Aqu2.1.35998"/>
</dbReference>
<accession>A0A1X7V7P3</accession>
<dbReference type="FunCoup" id="A0A1X7V7P3">
    <property type="interactions" value="499"/>
</dbReference>
<evidence type="ECO:0000256" key="5">
    <source>
        <dbReference type="ARBA" id="ARBA00023136"/>
    </source>
</evidence>
<dbReference type="GO" id="GO:0043066">
    <property type="term" value="P:negative regulation of apoptotic process"/>
    <property type="evidence" value="ECO:0007669"/>
    <property type="project" value="TreeGrafter"/>
</dbReference>
<evidence type="ECO:0000256" key="2">
    <source>
        <dbReference type="ARBA" id="ARBA00022692"/>
    </source>
</evidence>
<feature type="transmembrane region" description="Helical" evidence="6">
    <location>
        <begin position="35"/>
        <end position="59"/>
    </location>
</feature>
<dbReference type="InterPro" id="IPR006214">
    <property type="entry name" value="Bax_inhibitor_1-related"/>
</dbReference>
<name>A0A1X7V7P3_AMPQE</name>
<dbReference type="AlphaFoldDB" id="A0A1X7V7P3"/>
<evidence type="ECO:0000256" key="4">
    <source>
        <dbReference type="ARBA" id="ARBA00023002"/>
    </source>
</evidence>
<dbReference type="eggNOG" id="KOG2322">
    <property type="taxonomic scope" value="Eukaryota"/>
</dbReference>
<keyword evidence="5 6" id="KW-0472">Membrane</keyword>
<dbReference type="OrthoDB" id="406634at2759"/>
<feature type="transmembrane region" description="Helical" evidence="6">
    <location>
        <begin position="177"/>
        <end position="195"/>
    </location>
</feature>
<feature type="transmembrane region" description="Helical" evidence="6">
    <location>
        <begin position="65"/>
        <end position="86"/>
    </location>
</feature>
<protein>
    <submittedName>
        <fullName evidence="7">Uncharacterized protein</fullName>
    </submittedName>
</protein>
<keyword evidence="3 6" id="KW-1133">Transmembrane helix</keyword>
<evidence type="ECO:0000256" key="1">
    <source>
        <dbReference type="ARBA" id="ARBA00004141"/>
    </source>
</evidence>
<feature type="transmembrane region" description="Helical" evidence="6">
    <location>
        <begin position="207"/>
        <end position="226"/>
    </location>
</feature>
<dbReference type="Gene3D" id="3.60.130.10">
    <property type="entry name" value="Clavaminate synthase-like"/>
    <property type="match status" value="1"/>
</dbReference>
<proteinExistence type="predicted"/>
<reference evidence="7" key="1">
    <citation type="submission" date="2017-05" db="UniProtKB">
        <authorList>
            <consortium name="EnsemblMetazoa"/>
        </authorList>
    </citation>
    <scope>IDENTIFICATION</scope>
</reference>
<evidence type="ECO:0000313" key="7">
    <source>
        <dbReference type="EnsemblMetazoa" id="Aqu2.1.35998_001"/>
    </source>
</evidence>
<keyword evidence="2 6" id="KW-0812">Transmembrane</keyword>
<dbReference type="GO" id="GO:0016020">
    <property type="term" value="C:membrane"/>
    <property type="evidence" value="ECO:0007669"/>
    <property type="project" value="UniProtKB-SubCell"/>
</dbReference>
<dbReference type="PANTHER" id="PTHR23291">
    <property type="entry name" value="BAX INHIBITOR-RELATED"/>
    <property type="match status" value="1"/>
</dbReference>
<dbReference type="InParanoid" id="A0A1X7V7P3"/>
<comment type="subcellular location">
    <subcellularLocation>
        <location evidence="1">Membrane</location>
        <topology evidence="1">Multi-pass membrane protein</topology>
    </subcellularLocation>
</comment>
<organism evidence="7">
    <name type="scientific">Amphimedon queenslandica</name>
    <name type="common">Sponge</name>
    <dbReference type="NCBI Taxonomy" id="400682"/>
    <lineage>
        <taxon>Eukaryota</taxon>
        <taxon>Metazoa</taxon>
        <taxon>Porifera</taxon>
        <taxon>Demospongiae</taxon>
        <taxon>Heteroscleromorpha</taxon>
        <taxon>Haplosclerida</taxon>
        <taxon>Niphatidae</taxon>
        <taxon>Amphimedon</taxon>
    </lineage>
</organism>